<evidence type="ECO:0000313" key="1">
    <source>
        <dbReference type="EMBL" id="MDP9898371.1"/>
    </source>
</evidence>
<keyword evidence="2" id="KW-1185">Reference proteome</keyword>
<dbReference type="EMBL" id="JAUSRO010000002">
    <property type="protein sequence ID" value="MDP9898371.1"/>
    <property type="molecule type" value="Genomic_DNA"/>
</dbReference>
<proteinExistence type="predicted"/>
<gene>
    <name evidence="1" type="ORF">J2W36_000606</name>
</gene>
<reference evidence="1 2" key="1">
    <citation type="submission" date="2023-07" db="EMBL/GenBank/DDBJ databases">
        <title>Sorghum-associated microbial communities from plants grown in Nebraska, USA.</title>
        <authorList>
            <person name="Schachtman D."/>
        </authorList>
    </citation>
    <scope>NUCLEOTIDE SEQUENCE [LARGE SCALE GENOMIC DNA]</scope>
    <source>
        <strain evidence="1 2">DS1607</strain>
    </source>
</reference>
<name>A0ABT9S1Z9_9BURK</name>
<organism evidence="1 2">
    <name type="scientific">Variovorax ginsengisoli</name>
    <dbReference type="NCBI Taxonomy" id="363844"/>
    <lineage>
        <taxon>Bacteria</taxon>
        <taxon>Pseudomonadati</taxon>
        <taxon>Pseudomonadota</taxon>
        <taxon>Betaproteobacteria</taxon>
        <taxon>Burkholderiales</taxon>
        <taxon>Comamonadaceae</taxon>
        <taxon>Variovorax</taxon>
    </lineage>
</organism>
<accession>A0ABT9S1Z9</accession>
<dbReference type="RefSeq" id="WP_307688188.1">
    <property type="nucleotide sequence ID" value="NZ_JAUSRO010000002.1"/>
</dbReference>
<sequence>MLIDFFYTLRAAKLPVSVKEYLTLLEALKADVVGPNSDGNFALDDFYYLSRTALVKDEKHYDKFDRAFAGYFKGVDMLTDFTKEVPLDWLRKTLEREFSAEEKAKIEKMGWDELMETLKKRFEEQKERHEGGNKWIGTGGTSPFGHGGYNPQGVRIGGAGKNKSAVKVWDQRAYKDYDDTQELGTRNIKVALRRLRKFAREGNVEELDLDETISKTAANAGYLDIKMRPERHNHVKVLLLMDVGGTMDEHIQRVEELFSAVKTEFKHLEFYYFHNCVYDFMWKNNRRRFSEKFATFDILRKYNKDYKLIFVGDATMSPYEILQPGGSVEYNNEEAGAEWLQRLTHAFPKFAWINPEPQGVWQYRQSIAVVQQLMSNRMYPLTLRGLEEAMRMLSK</sequence>
<dbReference type="PANTHER" id="PTHR39338">
    <property type="entry name" value="BLL5662 PROTEIN-RELATED"/>
    <property type="match status" value="1"/>
</dbReference>
<dbReference type="Proteomes" id="UP001226867">
    <property type="component" value="Unassembled WGS sequence"/>
</dbReference>
<evidence type="ECO:0000313" key="2">
    <source>
        <dbReference type="Proteomes" id="UP001226867"/>
    </source>
</evidence>
<dbReference type="PANTHER" id="PTHR39338:SF7">
    <property type="entry name" value="BLL6692 PROTEIN"/>
    <property type="match status" value="1"/>
</dbReference>
<comment type="caution">
    <text evidence="1">The sequence shown here is derived from an EMBL/GenBank/DDBJ whole genome shotgun (WGS) entry which is preliminary data.</text>
</comment>
<protein>
    <submittedName>
        <fullName evidence="1">Uncharacterized protein with von Willebrand factor type A (VWA) domain</fullName>
    </submittedName>
</protein>